<name>A0A8I3A5Y0_9AGAM</name>
<proteinExistence type="predicted"/>
<dbReference type="GO" id="GO:0005096">
    <property type="term" value="F:GTPase activator activity"/>
    <property type="evidence" value="ECO:0007669"/>
    <property type="project" value="TreeGrafter"/>
</dbReference>
<dbReference type="PANTHER" id="PTHR45876:SF8">
    <property type="entry name" value="FI04035P"/>
    <property type="match status" value="1"/>
</dbReference>
<dbReference type="EMBL" id="JAGFBS010000041">
    <property type="protein sequence ID" value="KAG6370955.1"/>
    <property type="molecule type" value="Genomic_DNA"/>
</dbReference>
<accession>A0A8I3A5Y0</accession>
<evidence type="ECO:0000256" key="1">
    <source>
        <dbReference type="SAM" id="MobiDB-lite"/>
    </source>
</evidence>
<feature type="compositionally biased region" description="Polar residues" evidence="1">
    <location>
        <begin position="411"/>
        <end position="446"/>
    </location>
</feature>
<dbReference type="Pfam" id="PF00784">
    <property type="entry name" value="MyTH4"/>
    <property type="match status" value="1"/>
</dbReference>
<dbReference type="SMART" id="SM00324">
    <property type="entry name" value="RhoGAP"/>
    <property type="match status" value="1"/>
</dbReference>
<feature type="compositionally biased region" description="Polar residues" evidence="1">
    <location>
        <begin position="292"/>
        <end position="312"/>
    </location>
</feature>
<dbReference type="SMART" id="SM00139">
    <property type="entry name" value="MyTH4"/>
    <property type="match status" value="1"/>
</dbReference>
<feature type="region of interest" description="Disordered" evidence="1">
    <location>
        <begin position="369"/>
        <end position="476"/>
    </location>
</feature>
<evidence type="ECO:0000259" key="2">
    <source>
        <dbReference type="PROSITE" id="PS50020"/>
    </source>
</evidence>
<dbReference type="CDD" id="cd00201">
    <property type="entry name" value="WW"/>
    <property type="match status" value="1"/>
</dbReference>
<dbReference type="Gene3D" id="1.25.40.530">
    <property type="entry name" value="MyTH4 domain"/>
    <property type="match status" value="1"/>
</dbReference>
<dbReference type="InterPro" id="IPR008936">
    <property type="entry name" value="Rho_GTPase_activation_prot"/>
</dbReference>
<organism evidence="5 6">
    <name type="scientific">Boletus reticuloceps</name>
    <dbReference type="NCBI Taxonomy" id="495285"/>
    <lineage>
        <taxon>Eukaryota</taxon>
        <taxon>Fungi</taxon>
        <taxon>Dikarya</taxon>
        <taxon>Basidiomycota</taxon>
        <taxon>Agaricomycotina</taxon>
        <taxon>Agaricomycetes</taxon>
        <taxon>Agaricomycetidae</taxon>
        <taxon>Boletales</taxon>
        <taxon>Boletineae</taxon>
        <taxon>Boletaceae</taxon>
        <taxon>Boletoideae</taxon>
        <taxon>Boletus</taxon>
    </lineage>
</organism>
<evidence type="ECO:0000313" key="6">
    <source>
        <dbReference type="Proteomes" id="UP000683000"/>
    </source>
</evidence>
<dbReference type="SUPFAM" id="SSF51045">
    <property type="entry name" value="WW domain"/>
    <property type="match status" value="1"/>
</dbReference>
<comment type="caution">
    <text evidence="5">The sequence shown here is derived from an EMBL/GenBank/DDBJ whole genome shotgun (WGS) entry which is preliminary data.</text>
</comment>
<feature type="domain" description="WW" evidence="2">
    <location>
        <begin position="123"/>
        <end position="151"/>
    </location>
</feature>
<evidence type="ECO:0008006" key="7">
    <source>
        <dbReference type="Google" id="ProtNLM"/>
    </source>
</evidence>
<feature type="region of interest" description="Disordered" evidence="1">
    <location>
        <begin position="1"/>
        <end position="42"/>
    </location>
</feature>
<feature type="compositionally biased region" description="Basic and acidic residues" evidence="1">
    <location>
        <begin position="369"/>
        <end position="378"/>
    </location>
</feature>
<feature type="region of interest" description="Disordered" evidence="1">
    <location>
        <begin position="168"/>
        <end position="353"/>
    </location>
</feature>
<feature type="domain" description="Rho-GAP" evidence="3">
    <location>
        <begin position="713"/>
        <end position="885"/>
    </location>
</feature>
<dbReference type="OrthoDB" id="437889at2759"/>
<dbReference type="InterPro" id="IPR000857">
    <property type="entry name" value="MyTH4_dom"/>
</dbReference>
<dbReference type="InterPro" id="IPR001202">
    <property type="entry name" value="WW_dom"/>
</dbReference>
<dbReference type="SUPFAM" id="SSF48350">
    <property type="entry name" value="GTPase activation domain, GAP"/>
    <property type="match status" value="1"/>
</dbReference>
<dbReference type="GO" id="GO:0007165">
    <property type="term" value="P:signal transduction"/>
    <property type="evidence" value="ECO:0007669"/>
    <property type="project" value="InterPro"/>
</dbReference>
<dbReference type="GO" id="GO:0005856">
    <property type="term" value="C:cytoskeleton"/>
    <property type="evidence" value="ECO:0007669"/>
    <property type="project" value="InterPro"/>
</dbReference>
<keyword evidence="6" id="KW-1185">Reference proteome</keyword>
<feature type="compositionally biased region" description="Basic and acidic residues" evidence="1">
    <location>
        <begin position="1"/>
        <end position="10"/>
    </location>
</feature>
<dbReference type="AlphaFoldDB" id="A0A8I3A5Y0"/>
<feature type="compositionally biased region" description="Basic and acidic residues" evidence="1">
    <location>
        <begin position="401"/>
        <end position="410"/>
    </location>
</feature>
<dbReference type="PROSITE" id="PS51016">
    <property type="entry name" value="MYTH4"/>
    <property type="match status" value="1"/>
</dbReference>
<evidence type="ECO:0000259" key="3">
    <source>
        <dbReference type="PROSITE" id="PS50238"/>
    </source>
</evidence>
<dbReference type="PANTHER" id="PTHR45876">
    <property type="entry name" value="FI04035P"/>
    <property type="match status" value="1"/>
</dbReference>
<evidence type="ECO:0000259" key="4">
    <source>
        <dbReference type="PROSITE" id="PS51016"/>
    </source>
</evidence>
<protein>
    <recommendedName>
        <fullName evidence="7">Rho GTPase-activating protein 39</fullName>
    </recommendedName>
</protein>
<feature type="compositionally biased region" description="Low complexity" evidence="1">
    <location>
        <begin position="343"/>
        <end position="353"/>
    </location>
</feature>
<reference evidence="5" key="1">
    <citation type="submission" date="2021-03" db="EMBL/GenBank/DDBJ databases">
        <title>Evolutionary innovations through gain and loss of genes in the ectomycorrhizal Boletales.</title>
        <authorList>
            <person name="Wu G."/>
            <person name="Miyauchi S."/>
            <person name="Morin E."/>
            <person name="Yang Z.-L."/>
            <person name="Xu J."/>
            <person name="Martin F.M."/>
        </authorList>
    </citation>
    <scope>NUCLEOTIDE SEQUENCE</scope>
    <source>
        <strain evidence="5">BR01</strain>
    </source>
</reference>
<dbReference type="InterPro" id="IPR036020">
    <property type="entry name" value="WW_dom_sf"/>
</dbReference>
<dbReference type="InterPro" id="IPR038185">
    <property type="entry name" value="MyTH4_dom_sf"/>
</dbReference>
<feature type="domain" description="MyTH4" evidence="4">
    <location>
        <begin position="533"/>
        <end position="702"/>
    </location>
</feature>
<feature type="compositionally biased region" description="Low complexity" evidence="1">
    <location>
        <begin position="219"/>
        <end position="232"/>
    </location>
</feature>
<dbReference type="GO" id="GO:0005737">
    <property type="term" value="C:cytoplasm"/>
    <property type="evidence" value="ECO:0007669"/>
    <property type="project" value="TreeGrafter"/>
</dbReference>
<dbReference type="Gene3D" id="2.20.70.10">
    <property type="match status" value="1"/>
</dbReference>
<sequence length="885" mass="97024">MTTPEPDKTLDVPSPNSTVAPVAPPELSLPKPIDATPGAASTQPAVVVPQVNVNGEPLRSPRPSGTFASFDPESSTWGANFWVTLVDPQTNTTFFACPATGQVSWDPPVGTFVLPPNETGEWWELSDESRGGIPYYYQTKTGETVWERPNGFVIPLTVIQQTALGRRLSQTGMRRKASISNQVAPPDRQANRRARAQTGGVDKDTRHVSPRSGEVDLQPRPSYSSARSSPGRITLSTSASPSPKRQHQQSPPVRRSLSNDQHGQPNGTTTRGWSNGLHTNLPPIPASPYASEPSTPAASRKSMSLSSANGKSSPKEEKQRQNGGNNGAVTDTEDGLLSRSRSKSSSYVPYRSPVPQSLNAAVEMLSLSERKSTSDHGHPMALRPGAAENKPRPSTSSSSSRSKEKEKRDVTQSPTKSLYSSHGTFWMTRSPSTPPTVNGKTISSPIPNEEASLEMSPLKNRSTGKPIPVSTSGSSNLNPTTTLASGTHPVLPHDLASDIQQFSESDYARQYFSTHRRGFLFRRRVPVVQMMTWQKAPLTSPLLTLNRPLKTDAVKIFKVIQHIMGDRERERPVGIPVHNGSTSSLPMNSMGLLEEERWLLGEGLTHGELRDEIYCQLMKQLSGNPNPESVFKGWQMLCVLLIAFPPSKNFETYLRSFILQRISQSEGRVDVMAKHCLRRLSAISKKGPRGKPPSVAEIETASDAAFNPSTFGESLDAVTRLQQRNYPNEKIPIILPFLADGILALGGTKCEGIFRVPGDGDLVSELKIRIDRGYYTLENVDDPHVLASLLKLWLRELLDPLVPEELYNDCITAAADPTSCIAIIRRLPTINRRIVVFIISFLQLFLEEKVLDNTKMTAANMALVMAPNLLRCNSDSMKIVFTNAQ</sequence>
<dbReference type="Pfam" id="PF00620">
    <property type="entry name" value="RhoGAP"/>
    <property type="match status" value="1"/>
</dbReference>
<dbReference type="Proteomes" id="UP000683000">
    <property type="component" value="Unassembled WGS sequence"/>
</dbReference>
<dbReference type="PROSITE" id="PS50020">
    <property type="entry name" value="WW_DOMAIN_2"/>
    <property type="match status" value="1"/>
</dbReference>
<feature type="compositionally biased region" description="Polar residues" evidence="1">
    <location>
        <begin position="168"/>
        <end position="183"/>
    </location>
</feature>
<gene>
    <name evidence="5" type="ORF">JVT61DRAFT_10667</name>
</gene>
<dbReference type="Gene3D" id="1.10.555.10">
    <property type="entry name" value="Rho GTPase activation protein"/>
    <property type="match status" value="1"/>
</dbReference>
<feature type="compositionally biased region" description="Polar residues" evidence="1">
    <location>
        <begin position="459"/>
        <end position="476"/>
    </location>
</feature>
<evidence type="ECO:0000313" key="5">
    <source>
        <dbReference type="EMBL" id="KAG6370955.1"/>
    </source>
</evidence>
<dbReference type="PROSITE" id="PS50238">
    <property type="entry name" value="RHOGAP"/>
    <property type="match status" value="1"/>
</dbReference>
<feature type="compositionally biased region" description="Polar residues" evidence="1">
    <location>
        <begin position="234"/>
        <end position="278"/>
    </location>
</feature>
<dbReference type="InterPro" id="IPR000198">
    <property type="entry name" value="RhoGAP_dom"/>
</dbReference>